<reference evidence="1 2" key="1">
    <citation type="submission" date="2023-08" db="EMBL/GenBank/DDBJ databases">
        <title>A Necator americanus chromosomal reference genome.</title>
        <authorList>
            <person name="Ilik V."/>
            <person name="Petrzelkova K.J."/>
            <person name="Pardy F."/>
            <person name="Fuh T."/>
            <person name="Niatou-Singa F.S."/>
            <person name="Gouil Q."/>
            <person name="Baker L."/>
            <person name="Ritchie M.E."/>
            <person name="Jex A.R."/>
            <person name="Gazzola D."/>
            <person name="Li H."/>
            <person name="Toshio Fujiwara R."/>
            <person name="Zhan B."/>
            <person name="Aroian R.V."/>
            <person name="Pafco B."/>
            <person name="Schwarz E.M."/>
        </authorList>
    </citation>
    <scope>NUCLEOTIDE SEQUENCE [LARGE SCALE GENOMIC DNA]</scope>
    <source>
        <strain evidence="1 2">Aroian</strain>
        <tissue evidence="1">Whole animal</tissue>
    </source>
</reference>
<name>A0ABR1DJ95_NECAM</name>
<evidence type="ECO:0000313" key="2">
    <source>
        <dbReference type="Proteomes" id="UP001303046"/>
    </source>
</evidence>
<accession>A0ABR1DJ95</accession>
<sequence length="75" mass="8410">MTLVFTYPLRAALPGTRFPEMERASRRTRPTSSAAQCTAMNSAYEQELDITRHQRIRTVVMFFSSPDTCAAAVPV</sequence>
<dbReference type="Proteomes" id="UP001303046">
    <property type="component" value="Unassembled WGS sequence"/>
</dbReference>
<gene>
    <name evidence="1" type="primary">Necator_chrIV.g15575</name>
    <name evidence="1" type="ORF">RB195_002280</name>
</gene>
<comment type="caution">
    <text evidence="1">The sequence shown here is derived from an EMBL/GenBank/DDBJ whole genome shotgun (WGS) entry which is preliminary data.</text>
</comment>
<proteinExistence type="predicted"/>
<organism evidence="1 2">
    <name type="scientific">Necator americanus</name>
    <name type="common">Human hookworm</name>
    <dbReference type="NCBI Taxonomy" id="51031"/>
    <lineage>
        <taxon>Eukaryota</taxon>
        <taxon>Metazoa</taxon>
        <taxon>Ecdysozoa</taxon>
        <taxon>Nematoda</taxon>
        <taxon>Chromadorea</taxon>
        <taxon>Rhabditida</taxon>
        <taxon>Rhabditina</taxon>
        <taxon>Rhabditomorpha</taxon>
        <taxon>Strongyloidea</taxon>
        <taxon>Ancylostomatidae</taxon>
        <taxon>Bunostominae</taxon>
        <taxon>Necator</taxon>
    </lineage>
</organism>
<dbReference type="EMBL" id="JAVFWL010000004">
    <property type="protein sequence ID" value="KAK6750188.1"/>
    <property type="molecule type" value="Genomic_DNA"/>
</dbReference>
<evidence type="ECO:0000313" key="1">
    <source>
        <dbReference type="EMBL" id="KAK6750188.1"/>
    </source>
</evidence>
<keyword evidence="2" id="KW-1185">Reference proteome</keyword>
<protein>
    <submittedName>
        <fullName evidence="1">Uncharacterized protein</fullName>
    </submittedName>
</protein>